<feature type="compositionally biased region" description="Low complexity" evidence="1">
    <location>
        <begin position="44"/>
        <end position="54"/>
    </location>
</feature>
<dbReference type="EMBL" id="DF845605">
    <property type="protein sequence ID" value="GAT49546.1"/>
    <property type="molecule type" value="Genomic_DNA"/>
</dbReference>
<name>A0ABQ0LES7_MYCCL</name>
<reference evidence="2" key="1">
    <citation type="submission" date="2014-09" db="EMBL/GenBank/DDBJ databases">
        <title>Genome sequence of the luminous mushroom Mycena chlorophos for searching fungal bioluminescence genes.</title>
        <authorList>
            <person name="Tanaka Y."/>
            <person name="Kasuga D."/>
            <person name="Oba Y."/>
            <person name="Hase S."/>
            <person name="Sato K."/>
            <person name="Oba Y."/>
            <person name="Sakakibara Y."/>
        </authorList>
    </citation>
    <scope>NUCLEOTIDE SEQUENCE</scope>
</reference>
<gene>
    <name evidence="2" type="ORF">MCHLO_06854</name>
</gene>
<proteinExistence type="predicted"/>
<evidence type="ECO:0000256" key="1">
    <source>
        <dbReference type="SAM" id="MobiDB-lite"/>
    </source>
</evidence>
<evidence type="ECO:0000313" key="2">
    <source>
        <dbReference type="EMBL" id="GAT49546.1"/>
    </source>
</evidence>
<feature type="region of interest" description="Disordered" evidence="1">
    <location>
        <begin position="74"/>
        <end position="102"/>
    </location>
</feature>
<keyword evidence="3" id="KW-1185">Reference proteome</keyword>
<feature type="compositionally biased region" description="Basic residues" evidence="1">
    <location>
        <begin position="31"/>
        <end position="43"/>
    </location>
</feature>
<dbReference type="Proteomes" id="UP000815677">
    <property type="component" value="Unassembled WGS sequence"/>
</dbReference>
<feature type="compositionally biased region" description="Low complexity" evidence="1">
    <location>
        <begin position="88"/>
        <end position="102"/>
    </location>
</feature>
<evidence type="ECO:0000313" key="3">
    <source>
        <dbReference type="Proteomes" id="UP000815677"/>
    </source>
</evidence>
<feature type="region of interest" description="Disordered" evidence="1">
    <location>
        <begin position="31"/>
        <end position="58"/>
    </location>
</feature>
<protein>
    <submittedName>
        <fullName evidence="2">Uncharacterized protein</fullName>
    </submittedName>
</protein>
<organism evidence="2 3">
    <name type="scientific">Mycena chlorophos</name>
    <name type="common">Agaric fungus</name>
    <name type="synonym">Agaricus chlorophos</name>
    <dbReference type="NCBI Taxonomy" id="658473"/>
    <lineage>
        <taxon>Eukaryota</taxon>
        <taxon>Fungi</taxon>
        <taxon>Dikarya</taxon>
        <taxon>Basidiomycota</taxon>
        <taxon>Agaricomycotina</taxon>
        <taxon>Agaricomycetes</taxon>
        <taxon>Agaricomycetidae</taxon>
        <taxon>Agaricales</taxon>
        <taxon>Marasmiineae</taxon>
        <taxon>Mycenaceae</taxon>
        <taxon>Mycena</taxon>
    </lineage>
</organism>
<sequence>MPTTTHTAYGSTPPFLFTRVGAPLPYPPRRRAWAASGHGRHHPSSSSPSPCFPRLLPPPAETALRQSMLAPSTAPALASGASCGPGEAVAAASSSPTPPLVTLHSRTGLLPRRVSPVAPRTRPCTTMDGNCELCACTPVMAWTCASPYPRSMTRSSTSRR</sequence>
<accession>A0ABQ0LES7</accession>